<keyword evidence="3 5" id="KW-1133">Transmembrane helix</keyword>
<dbReference type="GO" id="GO:0032541">
    <property type="term" value="C:cortical endoplasmic reticulum"/>
    <property type="evidence" value="ECO:0007669"/>
    <property type="project" value="TreeGrafter"/>
</dbReference>
<name>A0A4P9WBW3_9FUNG</name>
<dbReference type="AlphaFoldDB" id="A0A4P9WBW3"/>
<dbReference type="Proteomes" id="UP000269721">
    <property type="component" value="Unassembled WGS sequence"/>
</dbReference>
<evidence type="ECO:0000313" key="9">
    <source>
        <dbReference type="Proteomes" id="UP000269721"/>
    </source>
</evidence>
<proteinExistence type="predicted"/>
<evidence type="ECO:0000313" key="8">
    <source>
        <dbReference type="EMBL" id="RKO90121.1"/>
    </source>
</evidence>
<feature type="transmembrane region" description="Helical" evidence="5">
    <location>
        <begin position="343"/>
        <end position="369"/>
    </location>
</feature>
<evidence type="ECO:0000256" key="1">
    <source>
        <dbReference type="ARBA" id="ARBA00004141"/>
    </source>
</evidence>
<sequence length="571" mass="65016">QVISRLLDVGLRFRIDNWDPTRLAIFIHCPDEIIARESYKSRVLDWVNGIELEPPTWGEAVPELSSATRLRLIHELVTTPQYEGGAGITMDAGVVGETGAVGGAYVEAIFAPHEREFEAEWLKTWAHNWLLGDGDLTRIRNYAGEKVAMYFAFLQFYFLSLAIPSVVGVLTYFFAADYSAYYSAFVITWSIFFIALWDRRASQWADAWGTRRFSAVERIRPEFRPSTVLVDQASGERTPHFPGWRRWLRICTVSFPTVLVMVFGLGAIVVAITAVELFFYEFYDGPMKSALLALPTILYVAAIPILSSFYTKVSRRLNDFENYSTESDYDSAYTQKLFFSNSLLGFLSLFLVGWIFIPLAQVFGVALHQAGYVQRTSFEMGPEMLKDRLFYFVVTGQVINAFQEVVVPLITTKAATLSKSLGKSRGEKAAEDEELKFIRHVRNEFERPDYDIFEDFAEMVVQFGFLALFSVSWPLTPLVCFLNNFIELRSDAFKICKGSRRPISQRAENIGPWLKNLTVISWASSIFLPSLVTMYQSWDPAIPSATQTYNRIPQTLAAVLVAEHFYFLVKF</sequence>
<dbReference type="PANTHER" id="PTHR12308">
    <property type="entry name" value="ANOCTAMIN"/>
    <property type="match status" value="1"/>
</dbReference>
<evidence type="ECO:0000256" key="3">
    <source>
        <dbReference type="ARBA" id="ARBA00022989"/>
    </source>
</evidence>
<feature type="domain" description="Anoctamin alpha-beta plait" evidence="7">
    <location>
        <begin position="2"/>
        <end position="93"/>
    </location>
</feature>
<dbReference type="PANTHER" id="PTHR12308:SF73">
    <property type="entry name" value="ANOCTAMIN"/>
    <property type="match status" value="1"/>
</dbReference>
<keyword evidence="4 5" id="KW-0472">Membrane</keyword>
<organism evidence="8 9">
    <name type="scientific">Blyttiomyces helicus</name>
    <dbReference type="NCBI Taxonomy" id="388810"/>
    <lineage>
        <taxon>Eukaryota</taxon>
        <taxon>Fungi</taxon>
        <taxon>Fungi incertae sedis</taxon>
        <taxon>Chytridiomycota</taxon>
        <taxon>Chytridiomycota incertae sedis</taxon>
        <taxon>Chytridiomycetes</taxon>
        <taxon>Chytridiomycetes incertae sedis</taxon>
        <taxon>Blyttiomyces</taxon>
    </lineage>
</organism>
<feature type="transmembrane region" description="Helical" evidence="5">
    <location>
        <begin position="292"/>
        <end position="310"/>
    </location>
</feature>
<evidence type="ECO:0000259" key="7">
    <source>
        <dbReference type="Pfam" id="PF20877"/>
    </source>
</evidence>
<dbReference type="GO" id="GO:0005254">
    <property type="term" value="F:chloride channel activity"/>
    <property type="evidence" value="ECO:0007669"/>
    <property type="project" value="TreeGrafter"/>
</dbReference>
<protein>
    <submittedName>
        <fullName evidence="8">Calcium-activated chloride channel-domain-containing protein</fullName>
    </submittedName>
</protein>
<feature type="non-terminal residue" evidence="8">
    <location>
        <position position="571"/>
    </location>
</feature>
<feature type="domain" description="Anoctamin transmembrane" evidence="6">
    <location>
        <begin position="139"/>
        <end position="571"/>
    </location>
</feature>
<evidence type="ECO:0000256" key="5">
    <source>
        <dbReference type="SAM" id="Phobius"/>
    </source>
</evidence>
<feature type="transmembrane region" description="Helical" evidence="5">
    <location>
        <begin position="180"/>
        <end position="197"/>
    </location>
</feature>
<dbReference type="InterPro" id="IPR007632">
    <property type="entry name" value="Anoctamin"/>
</dbReference>
<feature type="non-terminal residue" evidence="8">
    <location>
        <position position="1"/>
    </location>
</feature>
<dbReference type="GO" id="GO:0016020">
    <property type="term" value="C:membrane"/>
    <property type="evidence" value="ECO:0007669"/>
    <property type="project" value="UniProtKB-SubCell"/>
</dbReference>
<feature type="transmembrane region" description="Helical" evidence="5">
    <location>
        <begin position="247"/>
        <end position="280"/>
    </location>
</feature>
<comment type="subcellular location">
    <subcellularLocation>
        <location evidence="1">Membrane</location>
        <topology evidence="1">Multi-pass membrane protein</topology>
    </subcellularLocation>
</comment>
<evidence type="ECO:0000259" key="6">
    <source>
        <dbReference type="Pfam" id="PF04547"/>
    </source>
</evidence>
<dbReference type="Pfam" id="PF04547">
    <property type="entry name" value="Anoctamin"/>
    <property type="match status" value="1"/>
</dbReference>
<reference evidence="9" key="1">
    <citation type="journal article" date="2018" name="Nat. Microbiol.">
        <title>Leveraging single-cell genomics to expand the fungal tree of life.</title>
        <authorList>
            <person name="Ahrendt S.R."/>
            <person name="Quandt C.A."/>
            <person name="Ciobanu D."/>
            <person name="Clum A."/>
            <person name="Salamov A."/>
            <person name="Andreopoulos B."/>
            <person name="Cheng J.F."/>
            <person name="Woyke T."/>
            <person name="Pelin A."/>
            <person name="Henrissat B."/>
            <person name="Reynolds N.K."/>
            <person name="Benny G.L."/>
            <person name="Smith M.E."/>
            <person name="James T.Y."/>
            <person name="Grigoriev I.V."/>
        </authorList>
    </citation>
    <scope>NUCLEOTIDE SEQUENCE [LARGE SCALE GENOMIC DNA]</scope>
</reference>
<dbReference type="InterPro" id="IPR049456">
    <property type="entry name" value="Anoctamin_N_fung"/>
</dbReference>
<dbReference type="Pfam" id="PF20877">
    <property type="entry name" value="Anoctamin_N"/>
    <property type="match status" value="1"/>
</dbReference>
<feature type="transmembrane region" description="Helical" evidence="5">
    <location>
        <begin position="147"/>
        <end position="174"/>
    </location>
</feature>
<dbReference type="OrthoDB" id="296386at2759"/>
<keyword evidence="2 5" id="KW-0812">Transmembrane</keyword>
<dbReference type="EMBL" id="KZ995713">
    <property type="protein sequence ID" value="RKO90121.1"/>
    <property type="molecule type" value="Genomic_DNA"/>
</dbReference>
<evidence type="ECO:0000256" key="2">
    <source>
        <dbReference type="ARBA" id="ARBA00022692"/>
    </source>
</evidence>
<accession>A0A4P9WBW3</accession>
<gene>
    <name evidence="8" type="ORF">BDK51DRAFT_9214</name>
</gene>
<keyword evidence="9" id="KW-1185">Reference proteome</keyword>
<evidence type="ECO:0000256" key="4">
    <source>
        <dbReference type="ARBA" id="ARBA00023136"/>
    </source>
</evidence>
<dbReference type="InterPro" id="IPR049452">
    <property type="entry name" value="Anoctamin_TM"/>
</dbReference>